<evidence type="ECO:0000256" key="1">
    <source>
        <dbReference type="ARBA" id="ARBA00010199"/>
    </source>
</evidence>
<reference evidence="3 4" key="1">
    <citation type="submission" date="2012-04" db="EMBL/GenBank/DDBJ databases">
        <title>The Genome Sequence of Saprolegnia declina VS20.</title>
        <authorList>
            <consortium name="The Broad Institute Genome Sequencing Platform"/>
            <person name="Russ C."/>
            <person name="Nusbaum C."/>
            <person name="Tyler B."/>
            <person name="van West P."/>
            <person name="Dieguez-Uribeondo J."/>
            <person name="de Bruijn I."/>
            <person name="Tripathy S."/>
            <person name="Jiang R."/>
            <person name="Young S.K."/>
            <person name="Zeng Q."/>
            <person name="Gargeya S."/>
            <person name="Fitzgerald M."/>
            <person name="Haas B."/>
            <person name="Abouelleil A."/>
            <person name="Alvarado L."/>
            <person name="Arachchi H.M."/>
            <person name="Berlin A."/>
            <person name="Chapman S.B."/>
            <person name="Goldberg J."/>
            <person name="Griggs A."/>
            <person name="Gujja S."/>
            <person name="Hansen M."/>
            <person name="Howarth C."/>
            <person name="Imamovic A."/>
            <person name="Larimer J."/>
            <person name="McCowen C."/>
            <person name="Montmayeur A."/>
            <person name="Murphy C."/>
            <person name="Neiman D."/>
            <person name="Pearson M."/>
            <person name="Priest M."/>
            <person name="Roberts A."/>
            <person name="Saif S."/>
            <person name="Shea T."/>
            <person name="Sisk P."/>
            <person name="Sykes S."/>
            <person name="Wortman J."/>
            <person name="Nusbaum C."/>
            <person name="Birren B."/>
        </authorList>
    </citation>
    <scope>NUCLEOTIDE SEQUENCE [LARGE SCALE GENOMIC DNA]</scope>
    <source>
        <strain evidence="3 4">VS20</strain>
    </source>
</reference>
<feature type="transmembrane region" description="Helical" evidence="2">
    <location>
        <begin position="20"/>
        <end position="41"/>
    </location>
</feature>
<comment type="similarity">
    <text evidence="1">Belongs to the multi antimicrobial extrusion (MATE) (TC 2.A.66.1) family.</text>
</comment>
<dbReference type="NCBIfam" id="TIGR00797">
    <property type="entry name" value="matE"/>
    <property type="match status" value="1"/>
</dbReference>
<proteinExistence type="inferred from homology"/>
<evidence type="ECO:0000313" key="4">
    <source>
        <dbReference type="Proteomes" id="UP000030762"/>
    </source>
</evidence>
<dbReference type="AlphaFoldDB" id="T0QSN4"/>
<feature type="transmembrane region" description="Helical" evidence="2">
    <location>
        <begin position="369"/>
        <end position="391"/>
    </location>
</feature>
<keyword evidence="4" id="KW-1185">Reference proteome</keyword>
<dbReference type="GO" id="GO:0042910">
    <property type="term" value="F:xenobiotic transmembrane transporter activity"/>
    <property type="evidence" value="ECO:0007669"/>
    <property type="project" value="InterPro"/>
</dbReference>
<dbReference type="VEuPathDB" id="FungiDB:SDRG_04753"/>
<evidence type="ECO:0000256" key="2">
    <source>
        <dbReference type="SAM" id="Phobius"/>
    </source>
</evidence>
<dbReference type="RefSeq" id="XP_008608659.1">
    <property type="nucleotide sequence ID" value="XM_008610437.1"/>
</dbReference>
<name>T0QSN4_SAPDV</name>
<keyword evidence="2" id="KW-1133">Transmembrane helix</keyword>
<dbReference type="Pfam" id="PF01554">
    <property type="entry name" value="MatE"/>
    <property type="match status" value="2"/>
</dbReference>
<dbReference type="STRING" id="1156394.T0QSN4"/>
<dbReference type="GeneID" id="19945480"/>
<dbReference type="eggNOG" id="KOG1347">
    <property type="taxonomic scope" value="Eukaryota"/>
</dbReference>
<dbReference type="OMA" id="SAWSGEC"/>
<feature type="transmembrane region" description="Helical" evidence="2">
    <location>
        <begin position="330"/>
        <end position="349"/>
    </location>
</feature>
<feature type="transmembrane region" description="Helical" evidence="2">
    <location>
        <begin position="174"/>
        <end position="195"/>
    </location>
</feature>
<protein>
    <submittedName>
        <fullName evidence="3">Uncharacterized protein</fullName>
    </submittedName>
</protein>
<feature type="transmembrane region" description="Helical" evidence="2">
    <location>
        <begin position="99"/>
        <end position="122"/>
    </location>
</feature>
<keyword evidence="2" id="KW-0472">Membrane</keyword>
<feature type="transmembrane region" description="Helical" evidence="2">
    <location>
        <begin position="142"/>
        <end position="162"/>
    </location>
</feature>
<dbReference type="GO" id="GO:0016020">
    <property type="term" value="C:membrane"/>
    <property type="evidence" value="ECO:0007669"/>
    <property type="project" value="InterPro"/>
</dbReference>
<keyword evidence="2" id="KW-0812">Transmembrane</keyword>
<sequence>MAEEGQRLLAATDGHDVRGHFAAFASLALQVALANITRIALLTIDNAFLGHLGTSALAAASLSSTWIQVPLFSVWAMSSALVTLCGQAYGAANKVLMGVWLQMALLLVSCLALPVMAWYISIDVILVQATDDATVVRLGARFARVMALSVWPTLIYACLRQYLQAMHVVAPTTVNGLAAIGITVGANYVLIYGAGNWHGLGFDGSPLATVIAAWFQPIALFLYAFVYKKYHKDAWGGWKLSELTWSRWKTFFRMALPLGLNDALTYLANSCMSLVVAMLGVDALAANAILLTLWVMLWALSFGVGCATQVHVATALGANRPAAAQTMTRIGLGTVVATTATTASGLYLGRSFIVGVFTSDADLVRQCYAVLPLYLLAYALDALEITLTAVLNGMGQMQFVSGVSFVGMWLVQLPVAYGLAIHLQYGLHGVWVGYAVTASFKLMVLSVKLLSVDWSVMARQAMDAMESETTATWHVEVAVPSPANAVMEPINEPWRFQETALLPHQDKA</sequence>
<accession>T0QSN4</accession>
<feature type="transmembrane region" description="Helical" evidence="2">
    <location>
        <begin position="295"/>
        <end position="318"/>
    </location>
</feature>
<feature type="transmembrane region" description="Helical" evidence="2">
    <location>
        <begin position="403"/>
        <end position="425"/>
    </location>
</feature>
<dbReference type="InterPro" id="IPR002528">
    <property type="entry name" value="MATE_fam"/>
</dbReference>
<feature type="transmembrane region" description="Helical" evidence="2">
    <location>
        <begin position="263"/>
        <end position="289"/>
    </location>
</feature>
<dbReference type="OrthoDB" id="2126698at2759"/>
<evidence type="ECO:0000313" key="3">
    <source>
        <dbReference type="EMBL" id="EQC37726.1"/>
    </source>
</evidence>
<dbReference type="InParanoid" id="T0QSN4"/>
<feature type="transmembrane region" description="Helical" evidence="2">
    <location>
        <begin position="73"/>
        <end position="92"/>
    </location>
</feature>
<dbReference type="PANTHER" id="PTHR11206">
    <property type="entry name" value="MULTIDRUG RESISTANCE PROTEIN"/>
    <property type="match status" value="1"/>
</dbReference>
<dbReference type="GO" id="GO:0015297">
    <property type="term" value="F:antiporter activity"/>
    <property type="evidence" value="ECO:0007669"/>
    <property type="project" value="InterPro"/>
</dbReference>
<feature type="transmembrane region" description="Helical" evidence="2">
    <location>
        <begin position="207"/>
        <end position="226"/>
    </location>
</feature>
<dbReference type="EMBL" id="JH767143">
    <property type="protein sequence ID" value="EQC37726.1"/>
    <property type="molecule type" value="Genomic_DNA"/>
</dbReference>
<dbReference type="Proteomes" id="UP000030762">
    <property type="component" value="Unassembled WGS sequence"/>
</dbReference>
<organism evidence="3 4">
    <name type="scientific">Saprolegnia diclina (strain VS20)</name>
    <dbReference type="NCBI Taxonomy" id="1156394"/>
    <lineage>
        <taxon>Eukaryota</taxon>
        <taxon>Sar</taxon>
        <taxon>Stramenopiles</taxon>
        <taxon>Oomycota</taxon>
        <taxon>Saprolegniomycetes</taxon>
        <taxon>Saprolegniales</taxon>
        <taxon>Saprolegniaceae</taxon>
        <taxon>Saprolegnia</taxon>
    </lineage>
</organism>
<feature type="transmembrane region" description="Helical" evidence="2">
    <location>
        <begin position="431"/>
        <end position="450"/>
    </location>
</feature>
<gene>
    <name evidence="3" type="ORF">SDRG_04753</name>
</gene>